<evidence type="ECO:0000256" key="5">
    <source>
        <dbReference type="ARBA" id="ARBA00022723"/>
    </source>
</evidence>
<comment type="pathway">
    <text evidence="3">Amino-acid degradation; L-phenylalanine degradation; acetoacetate and fumarate from L-phenylalanine: step 6/6.</text>
</comment>
<evidence type="ECO:0000256" key="8">
    <source>
        <dbReference type="ARBA" id="ARBA00022842"/>
    </source>
</evidence>
<dbReference type="InterPro" id="IPR036462">
    <property type="entry name" value="Fumarylacetoacetase_N_sf"/>
</dbReference>
<dbReference type="InterPro" id="IPR015377">
    <property type="entry name" value="Fumarylacetoacetase_N"/>
</dbReference>
<evidence type="ECO:0000256" key="9">
    <source>
        <dbReference type="ARBA" id="ARBA00022878"/>
    </source>
</evidence>
<evidence type="ECO:0000259" key="12">
    <source>
        <dbReference type="Pfam" id="PF09298"/>
    </source>
</evidence>
<dbReference type="SUPFAM" id="SSF56529">
    <property type="entry name" value="FAH"/>
    <property type="match status" value="1"/>
</dbReference>
<dbReference type="InterPro" id="IPR011234">
    <property type="entry name" value="Fumarylacetoacetase-like_C"/>
</dbReference>
<evidence type="ECO:0000256" key="4">
    <source>
        <dbReference type="ARBA" id="ARBA00012094"/>
    </source>
</evidence>
<comment type="cofactor">
    <cofactor evidence="2">
        <name>Mg(2+)</name>
        <dbReference type="ChEBI" id="CHEBI:18420"/>
    </cofactor>
</comment>
<keyword evidence="8" id="KW-0460">Magnesium</keyword>
<evidence type="ECO:0000313" key="13">
    <source>
        <dbReference type="EMBL" id="MFC7331325.1"/>
    </source>
</evidence>
<dbReference type="PANTHER" id="PTHR43069:SF2">
    <property type="entry name" value="FUMARYLACETOACETASE"/>
    <property type="match status" value="1"/>
</dbReference>
<evidence type="ECO:0000256" key="2">
    <source>
        <dbReference type="ARBA" id="ARBA00001946"/>
    </source>
</evidence>
<name>A0ABW2KPV8_9ACTN</name>
<keyword evidence="7" id="KW-0106">Calcium</keyword>
<evidence type="ECO:0000313" key="14">
    <source>
        <dbReference type="Proteomes" id="UP001596540"/>
    </source>
</evidence>
<organism evidence="13 14">
    <name type="scientific">Marinactinospora rubrisoli</name>
    <dbReference type="NCBI Taxonomy" id="2715399"/>
    <lineage>
        <taxon>Bacteria</taxon>
        <taxon>Bacillati</taxon>
        <taxon>Actinomycetota</taxon>
        <taxon>Actinomycetes</taxon>
        <taxon>Streptosporangiales</taxon>
        <taxon>Nocardiopsidaceae</taxon>
        <taxon>Marinactinospora</taxon>
    </lineage>
</organism>
<accession>A0ABW2KPV8</accession>
<keyword evidence="6 13" id="KW-0378">Hydrolase</keyword>
<keyword evidence="14" id="KW-1185">Reference proteome</keyword>
<dbReference type="InterPro" id="IPR005959">
    <property type="entry name" value="Fumarylacetoacetase"/>
</dbReference>
<reference evidence="14" key="1">
    <citation type="journal article" date="2019" name="Int. J. Syst. Evol. Microbiol.">
        <title>The Global Catalogue of Microorganisms (GCM) 10K type strain sequencing project: providing services to taxonomists for standard genome sequencing and annotation.</title>
        <authorList>
            <consortium name="The Broad Institute Genomics Platform"/>
            <consortium name="The Broad Institute Genome Sequencing Center for Infectious Disease"/>
            <person name="Wu L."/>
            <person name="Ma J."/>
        </authorList>
    </citation>
    <scope>NUCLEOTIDE SEQUENCE [LARGE SCALE GENOMIC DNA]</scope>
    <source>
        <strain evidence="14">CGMCC 4.7382</strain>
    </source>
</reference>
<evidence type="ECO:0000256" key="7">
    <source>
        <dbReference type="ARBA" id="ARBA00022837"/>
    </source>
</evidence>
<keyword evidence="9" id="KW-0828">Tyrosine catabolism</keyword>
<dbReference type="GO" id="GO:0004334">
    <property type="term" value="F:fumarylacetoacetase activity"/>
    <property type="evidence" value="ECO:0007669"/>
    <property type="project" value="UniProtKB-EC"/>
</dbReference>
<dbReference type="EC" id="3.7.1.2" evidence="4"/>
<gene>
    <name evidence="13" type="primary">fahA</name>
    <name evidence="13" type="ORF">ACFQRF_26645</name>
</gene>
<dbReference type="NCBIfam" id="TIGR01266">
    <property type="entry name" value="fum_ac_acetase"/>
    <property type="match status" value="1"/>
</dbReference>
<dbReference type="Pfam" id="PF09298">
    <property type="entry name" value="FAA_hydrolase_N"/>
    <property type="match status" value="1"/>
</dbReference>
<dbReference type="EMBL" id="JBHTBH010000019">
    <property type="protein sequence ID" value="MFC7331325.1"/>
    <property type="molecule type" value="Genomic_DNA"/>
</dbReference>
<comment type="caution">
    <text evidence="13">The sequence shown here is derived from an EMBL/GenBank/DDBJ whole genome shotgun (WGS) entry which is preliminary data.</text>
</comment>
<evidence type="ECO:0000256" key="6">
    <source>
        <dbReference type="ARBA" id="ARBA00022801"/>
    </source>
</evidence>
<keyword evidence="5" id="KW-0479">Metal-binding</keyword>
<evidence type="ECO:0000256" key="3">
    <source>
        <dbReference type="ARBA" id="ARBA00004782"/>
    </source>
</evidence>
<keyword evidence="10" id="KW-0585">Phenylalanine catabolism</keyword>
<dbReference type="Gene3D" id="3.90.850.10">
    <property type="entry name" value="Fumarylacetoacetase-like, C-terminal domain"/>
    <property type="match status" value="1"/>
</dbReference>
<proteinExistence type="predicted"/>
<dbReference type="SUPFAM" id="SSF63433">
    <property type="entry name" value="Fumarylacetoacetate hydrolase, FAH, N-terminal domain"/>
    <property type="match status" value="1"/>
</dbReference>
<dbReference type="Pfam" id="PF01557">
    <property type="entry name" value="FAA_hydrolase"/>
    <property type="match status" value="1"/>
</dbReference>
<evidence type="ECO:0000256" key="1">
    <source>
        <dbReference type="ARBA" id="ARBA00001913"/>
    </source>
</evidence>
<feature type="domain" description="Fumarylacetoacetase-like C-terminal" evidence="11">
    <location>
        <begin position="120"/>
        <end position="402"/>
    </location>
</feature>
<comment type="cofactor">
    <cofactor evidence="1">
        <name>Ca(2+)</name>
        <dbReference type="ChEBI" id="CHEBI:29108"/>
    </cofactor>
</comment>
<sequence length="413" mass="43723">MAAEWLDVPAGSAFGTANLPYGVFSIGAEPVRRVGVAVGDRVLDVGAVARAVRADFAGLLGAESLNPLLAAGPAVWRSVRAAVRGWLSGAVPAETVLPHLVDRAAVRLHLPFEVADYVDFYSCEQHAVNAGRIFRPDAEEPLPPNWRHLPIGYHGRAGTLVVSGTDVVRPSGQRREPGREGPVFGPSARLDFEAEVGFVVGVPSPRGRGVRVADFAEHVFGAFLVNDWSARDLQAWEYVPLGPFLGKSFATSVSPWVVPLAALSAARVAPPPRDPEPLPYLRDAEGDPWGLDLRLTVRLNGHVVSRPPFARMYWTPAQQLAHLTVNGAAVRTGDVFASGTVSGPERGEWGSLLELSWNGADPVRLPDGRERGFLRDGDVVSISATAPGPGGAVVGFGEVTGRVLPAVGNGPNA</sequence>
<protein>
    <recommendedName>
        <fullName evidence="4">fumarylacetoacetase</fullName>
        <ecNumber evidence="4">3.7.1.2</ecNumber>
    </recommendedName>
</protein>
<evidence type="ECO:0000259" key="11">
    <source>
        <dbReference type="Pfam" id="PF01557"/>
    </source>
</evidence>
<evidence type="ECO:0000256" key="10">
    <source>
        <dbReference type="ARBA" id="ARBA00023232"/>
    </source>
</evidence>
<feature type="domain" description="Fumarylacetoacetase N-terminal" evidence="12">
    <location>
        <begin position="17"/>
        <end position="111"/>
    </location>
</feature>
<dbReference type="Proteomes" id="UP001596540">
    <property type="component" value="Unassembled WGS sequence"/>
</dbReference>
<dbReference type="PANTHER" id="PTHR43069">
    <property type="entry name" value="FUMARYLACETOACETASE"/>
    <property type="match status" value="1"/>
</dbReference>
<dbReference type="InterPro" id="IPR036663">
    <property type="entry name" value="Fumarylacetoacetase_C_sf"/>
</dbReference>
<dbReference type="RefSeq" id="WP_379874102.1">
    <property type="nucleotide sequence ID" value="NZ_JBHTBH010000019.1"/>
</dbReference>
<dbReference type="Gene3D" id="2.30.30.230">
    <property type="entry name" value="Fumarylacetoacetase, N-terminal domain"/>
    <property type="match status" value="1"/>
</dbReference>